<accession>A0A517ZU48</accession>
<keyword evidence="7" id="KW-0378">Hydrolase</keyword>
<evidence type="ECO:0000256" key="5">
    <source>
        <dbReference type="SAM" id="MobiDB-lite"/>
    </source>
</evidence>
<dbReference type="SUPFAM" id="SSF52540">
    <property type="entry name" value="P-loop containing nucleoside triphosphate hydrolases"/>
    <property type="match status" value="1"/>
</dbReference>
<organism evidence="7 8">
    <name type="scientific">Symmachiella dynata</name>
    <dbReference type="NCBI Taxonomy" id="2527995"/>
    <lineage>
        <taxon>Bacteria</taxon>
        <taxon>Pseudomonadati</taxon>
        <taxon>Planctomycetota</taxon>
        <taxon>Planctomycetia</taxon>
        <taxon>Planctomycetales</taxon>
        <taxon>Planctomycetaceae</taxon>
        <taxon>Symmachiella</taxon>
    </lineage>
</organism>
<evidence type="ECO:0000313" key="8">
    <source>
        <dbReference type="Proteomes" id="UP000319383"/>
    </source>
</evidence>
<keyword evidence="1" id="KW-0813">Transport</keyword>
<evidence type="ECO:0000256" key="1">
    <source>
        <dbReference type="ARBA" id="ARBA00022448"/>
    </source>
</evidence>
<dbReference type="Gene3D" id="3.40.50.300">
    <property type="entry name" value="P-loop containing nucleotide triphosphate hydrolases"/>
    <property type="match status" value="1"/>
</dbReference>
<feature type="region of interest" description="Disordered" evidence="5">
    <location>
        <begin position="229"/>
        <end position="248"/>
    </location>
</feature>
<dbReference type="Pfam" id="PF00005">
    <property type="entry name" value="ABC_tran"/>
    <property type="match status" value="1"/>
</dbReference>
<dbReference type="KEGG" id="sdyn:Mal52_45100"/>
<name>A0A517ZU48_9PLAN</name>
<dbReference type="FunFam" id="3.40.50.300:FF:000032">
    <property type="entry name" value="Export ABC transporter ATP-binding protein"/>
    <property type="match status" value="1"/>
</dbReference>
<dbReference type="InterPro" id="IPR017871">
    <property type="entry name" value="ABC_transporter-like_CS"/>
</dbReference>
<dbReference type="InterPro" id="IPR003593">
    <property type="entry name" value="AAA+_ATPase"/>
</dbReference>
<dbReference type="GO" id="GO:0016887">
    <property type="term" value="F:ATP hydrolysis activity"/>
    <property type="evidence" value="ECO:0007669"/>
    <property type="project" value="InterPro"/>
</dbReference>
<gene>
    <name evidence="7" type="ORF">Mal52_45100</name>
</gene>
<dbReference type="InterPro" id="IPR027417">
    <property type="entry name" value="P-loop_NTPase"/>
</dbReference>
<dbReference type="AlphaFoldDB" id="A0A517ZU48"/>
<dbReference type="PROSITE" id="PS00211">
    <property type="entry name" value="ABC_TRANSPORTER_1"/>
    <property type="match status" value="1"/>
</dbReference>
<keyword evidence="3 7" id="KW-0067">ATP-binding</keyword>
<dbReference type="PANTHER" id="PTHR24220:SF86">
    <property type="entry name" value="ABC TRANSPORTER ABCH.1"/>
    <property type="match status" value="1"/>
</dbReference>
<dbReference type="InterPro" id="IPR003439">
    <property type="entry name" value="ABC_transporter-like_ATP-bd"/>
</dbReference>
<dbReference type="EMBL" id="CP036276">
    <property type="protein sequence ID" value="QDU46013.1"/>
    <property type="molecule type" value="Genomic_DNA"/>
</dbReference>
<dbReference type="EC" id="3.6.3.-" evidence="7"/>
<dbReference type="SMART" id="SM00382">
    <property type="entry name" value="AAA"/>
    <property type="match status" value="1"/>
</dbReference>
<protein>
    <submittedName>
        <fullName evidence="7">ABC transporter ATP-binding protein</fullName>
        <ecNumber evidence="7">3.6.3.-</ecNumber>
    </submittedName>
</protein>
<dbReference type="CDD" id="cd03255">
    <property type="entry name" value="ABC_MJ0796_LolCDE_FtsE"/>
    <property type="match status" value="1"/>
</dbReference>
<feature type="domain" description="ABC transporter" evidence="6">
    <location>
        <begin position="5"/>
        <end position="246"/>
    </location>
</feature>
<evidence type="ECO:0000256" key="4">
    <source>
        <dbReference type="ARBA" id="ARBA00038388"/>
    </source>
</evidence>
<dbReference type="GO" id="GO:0022857">
    <property type="term" value="F:transmembrane transporter activity"/>
    <property type="evidence" value="ECO:0007669"/>
    <property type="project" value="TreeGrafter"/>
</dbReference>
<keyword evidence="2" id="KW-0547">Nucleotide-binding</keyword>
<dbReference type="RefSeq" id="WP_145378543.1">
    <property type="nucleotide sequence ID" value="NZ_CAXBED010000235.1"/>
</dbReference>
<dbReference type="OrthoDB" id="273392at2"/>
<comment type="similarity">
    <text evidence="4">Belongs to the ABC transporter superfamily. Macrolide exporter (TC 3.A.1.122) family.</text>
</comment>
<dbReference type="InterPro" id="IPR017911">
    <property type="entry name" value="MacB-like_ATP-bd"/>
</dbReference>
<dbReference type="GO" id="GO:0005524">
    <property type="term" value="F:ATP binding"/>
    <property type="evidence" value="ECO:0007669"/>
    <property type="project" value="UniProtKB-KW"/>
</dbReference>
<dbReference type="PROSITE" id="PS50893">
    <property type="entry name" value="ABC_TRANSPORTER_2"/>
    <property type="match status" value="1"/>
</dbReference>
<evidence type="ECO:0000256" key="2">
    <source>
        <dbReference type="ARBA" id="ARBA00022741"/>
    </source>
</evidence>
<dbReference type="Proteomes" id="UP000319383">
    <property type="component" value="Chromosome"/>
</dbReference>
<dbReference type="InterPro" id="IPR015854">
    <property type="entry name" value="ABC_transpr_LolD-like"/>
</dbReference>
<keyword evidence="8" id="KW-1185">Reference proteome</keyword>
<dbReference type="PANTHER" id="PTHR24220">
    <property type="entry name" value="IMPORT ATP-BINDING PROTEIN"/>
    <property type="match status" value="1"/>
</dbReference>
<evidence type="ECO:0000259" key="6">
    <source>
        <dbReference type="PROSITE" id="PS50893"/>
    </source>
</evidence>
<reference evidence="7 8" key="1">
    <citation type="submission" date="2019-02" db="EMBL/GenBank/DDBJ databases">
        <title>Deep-cultivation of Planctomycetes and their phenomic and genomic characterization uncovers novel biology.</title>
        <authorList>
            <person name="Wiegand S."/>
            <person name="Jogler M."/>
            <person name="Boedeker C."/>
            <person name="Pinto D."/>
            <person name="Vollmers J."/>
            <person name="Rivas-Marin E."/>
            <person name="Kohn T."/>
            <person name="Peeters S.H."/>
            <person name="Heuer A."/>
            <person name="Rast P."/>
            <person name="Oberbeckmann S."/>
            <person name="Bunk B."/>
            <person name="Jeske O."/>
            <person name="Meyerdierks A."/>
            <person name="Storesund J.E."/>
            <person name="Kallscheuer N."/>
            <person name="Luecker S."/>
            <person name="Lage O.M."/>
            <person name="Pohl T."/>
            <person name="Merkel B.J."/>
            <person name="Hornburger P."/>
            <person name="Mueller R.-W."/>
            <person name="Bruemmer F."/>
            <person name="Labrenz M."/>
            <person name="Spormann A.M."/>
            <person name="Op den Camp H."/>
            <person name="Overmann J."/>
            <person name="Amann R."/>
            <person name="Jetten M.S.M."/>
            <person name="Mascher T."/>
            <person name="Medema M.H."/>
            <person name="Devos D.P."/>
            <person name="Kaster A.-K."/>
            <person name="Ovreas L."/>
            <person name="Rohde M."/>
            <person name="Galperin M.Y."/>
            <person name="Jogler C."/>
        </authorList>
    </citation>
    <scope>NUCLEOTIDE SEQUENCE [LARGE SCALE GENOMIC DNA]</scope>
    <source>
        <strain evidence="7 8">Mal52</strain>
    </source>
</reference>
<sequence length="248" mass="27670">MSIVAELIALEKHYDLGPVVVKALRGVTTQFAEGDFIAIMGASGSGKSTMLNLLGGLDRPTLGTYSLGGEDVSLLDDDELSRIRNERIGFIFQSYNLIPQYTVLENIAVPLFYRPGYPAMSAKDRDWCEELALRVGLAERLDHRPPQLSGGQQQRVAIARSMVNDPDIILADEPTGNLDSTTEEEIMRLLHDLNREGRTIIMVTHEPLVADQARRRIIMKDGLIEREEFGQTLPDDYPHPLESNEAVR</sequence>
<dbReference type="GO" id="GO:0098796">
    <property type="term" value="C:membrane protein complex"/>
    <property type="evidence" value="ECO:0007669"/>
    <property type="project" value="UniProtKB-ARBA"/>
</dbReference>
<dbReference type="GO" id="GO:0005886">
    <property type="term" value="C:plasma membrane"/>
    <property type="evidence" value="ECO:0007669"/>
    <property type="project" value="TreeGrafter"/>
</dbReference>
<proteinExistence type="inferred from homology"/>
<evidence type="ECO:0000256" key="3">
    <source>
        <dbReference type="ARBA" id="ARBA00022840"/>
    </source>
</evidence>
<evidence type="ECO:0000313" key="7">
    <source>
        <dbReference type="EMBL" id="QDU46013.1"/>
    </source>
</evidence>